<keyword evidence="2" id="KW-1185">Reference proteome</keyword>
<gene>
    <name evidence="1" type="ORF">EFL95_05265</name>
</gene>
<dbReference type="RefSeq" id="WP_123233005.1">
    <property type="nucleotide sequence ID" value="NZ_RJSG01000002.1"/>
</dbReference>
<comment type="caution">
    <text evidence="1">The sequence shown here is derived from an EMBL/GenBank/DDBJ whole genome shotgun (WGS) entry which is preliminary data.</text>
</comment>
<name>A0A3N0DSQ5_9ACTN</name>
<organism evidence="1 2">
    <name type="scientific">Nocardioides marmorisolisilvae</name>
    <dbReference type="NCBI Taxonomy" id="1542737"/>
    <lineage>
        <taxon>Bacteria</taxon>
        <taxon>Bacillati</taxon>
        <taxon>Actinomycetota</taxon>
        <taxon>Actinomycetes</taxon>
        <taxon>Propionibacteriales</taxon>
        <taxon>Nocardioidaceae</taxon>
        <taxon>Nocardioides</taxon>
    </lineage>
</organism>
<dbReference type="Proteomes" id="UP000277094">
    <property type="component" value="Unassembled WGS sequence"/>
</dbReference>
<reference evidence="1 2" key="1">
    <citation type="submission" date="2018-11" db="EMBL/GenBank/DDBJ databases">
        <authorList>
            <person name="Li F."/>
        </authorList>
    </citation>
    <scope>NUCLEOTIDE SEQUENCE [LARGE SCALE GENOMIC DNA]</scope>
    <source>
        <strain evidence="1 2">KIS18-7</strain>
    </source>
</reference>
<protein>
    <submittedName>
        <fullName evidence="1">Uncharacterized protein</fullName>
    </submittedName>
</protein>
<accession>A0A3N0DSQ5</accession>
<evidence type="ECO:0000313" key="1">
    <source>
        <dbReference type="EMBL" id="RNL78506.1"/>
    </source>
</evidence>
<dbReference type="OrthoDB" id="7107936at2"/>
<dbReference type="AlphaFoldDB" id="A0A3N0DSQ5"/>
<proteinExistence type="predicted"/>
<dbReference type="EMBL" id="RJSG01000002">
    <property type="protein sequence ID" value="RNL78506.1"/>
    <property type="molecule type" value="Genomic_DNA"/>
</dbReference>
<evidence type="ECO:0000313" key="2">
    <source>
        <dbReference type="Proteomes" id="UP000277094"/>
    </source>
</evidence>
<sequence>MVDSDDPVAELRSRAAALGMSVSAYLLSEQADGGPKPPIAETLRKAAKDGRREDVTTDEIVDIIRLGRESR</sequence>